<protein>
    <recommendedName>
        <fullName evidence="3">YugN-like family protein</fullName>
    </recommendedName>
</protein>
<dbReference type="InterPro" id="IPR014967">
    <property type="entry name" value="Uncharacterised_YugN-like"/>
</dbReference>
<dbReference type="AlphaFoldDB" id="A0A917EY14"/>
<gene>
    <name evidence="1" type="primary">yugN</name>
    <name evidence="1" type="ORF">GCM10010954_35000</name>
</gene>
<keyword evidence="2" id="KW-1185">Reference proteome</keyword>
<dbReference type="SUPFAM" id="SSF160755">
    <property type="entry name" value="YugN-like"/>
    <property type="match status" value="1"/>
</dbReference>
<dbReference type="Gene3D" id="3.30.310.100">
    <property type="entry name" value="YugN-like"/>
    <property type="match status" value="1"/>
</dbReference>
<proteinExistence type="predicted"/>
<dbReference type="RefSeq" id="WP_188378796.1">
    <property type="nucleotide sequence ID" value="NZ_BMEL01000004.1"/>
</dbReference>
<evidence type="ECO:0000313" key="1">
    <source>
        <dbReference type="EMBL" id="GGF32808.1"/>
    </source>
</evidence>
<evidence type="ECO:0008006" key="3">
    <source>
        <dbReference type="Google" id="ProtNLM"/>
    </source>
</evidence>
<accession>A0A917EY14</accession>
<dbReference type="InterPro" id="IPR036491">
    <property type="entry name" value="YugN-like_sf"/>
</dbReference>
<name>A0A917EY14_HALAA</name>
<reference evidence="1" key="1">
    <citation type="journal article" date="2014" name="Int. J. Syst. Evol. Microbiol.">
        <title>Complete genome sequence of Corynebacterium casei LMG S-19264T (=DSM 44701T), isolated from a smear-ripened cheese.</title>
        <authorList>
            <consortium name="US DOE Joint Genome Institute (JGI-PGF)"/>
            <person name="Walter F."/>
            <person name="Albersmeier A."/>
            <person name="Kalinowski J."/>
            <person name="Ruckert C."/>
        </authorList>
    </citation>
    <scope>NUCLEOTIDE SEQUENCE</scope>
    <source>
        <strain evidence="1">CGMCC 1.12153</strain>
    </source>
</reference>
<reference evidence="1" key="2">
    <citation type="submission" date="2020-09" db="EMBL/GenBank/DDBJ databases">
        <authorList>
            <person name="Sun Q."/>
            <person name="Zhou Y."/>
        </authorList>
    </citation>
    <scope>NUCLEOTIDE SEQUENCE</scope>
    <source>
        <strain evidence="1">CGMCC 1.12153</strain>
    </source>
</reference>
<dbReference type="EMBL" id="BMEL01000004">
    <property type="protein sequence ID" value="GGF32808.1"/>
    <property type="molecule type" value="Genomic_DNA"/>
</dbReference>
<dbReference type="Pfam" id="PF08868">
    <property type="entry name" value="YugN"/>
    <property type="match status" value="1"/>
</dbReference>
<organism evidence="1 2">
    <name type="scientific">Halobacillus andaensis</name>
    <dbReference type="NCBI Taxonomy" id="1176239"/>
    <lineage>
        <taxon>Bacteria</taxon>
        <taxon>Bacillati</taxon>
        <taxon>Bacillota</taxon>
        <taxon>Bacilli</taxon>
        <taxon>Bacillales</taxon>
        <taxon>Bacillaceae</taxon>
        <taxon>Halobacillus</taxon>
    </lineage>
</organism>
<comment type="caution">
    <text evidence="1">The sequence shown here is derived from an EMBL/GenBank/DDBJ whole genome shotgun (WGS) entry which is preliminary data.</text>
</comment>
<sequence length="140" mass="16391">MITLESDLTNKFFVYHEMEQALGPIGFKLADNWDYDHGYFDYMIGDQDGYLFLRLPVEVMGGFMDSPDESTMVKVKNPFLLYHQYQDGLDDHVREGNFRASFDQFQEPKNKDAEFPQEYVEAGKQALKEAEQALRTQRNK</sequence>
<evidence type="ECO:0000313" key="2">
    <source>
        <dbReference type="Proteomes" id="UP000660110"/>
    </source>
</evidence>
<dbReference type="Proteomes" id="UP000660110">
    <property type="component" value="Unassembled WGS sequence"/>
</dbReference>